<dbReference type="GO" id="GO:0004476">
    <property type="term" value="F:mannose-6-phosphate isomerase activity"/>
    <property type="evidence" value="ECO:0007669"/>
    <property type="project" value="InterPro"/>
</dbReference>
<dbReference type="GO" id="GO:0008270">
    <property type="term" value="F:zinc ion binding"/>
    <property type="evidence" value="ECO:0007669"/>
    <property type="project" value="InterPro"/>
</dbReference>
<feature type="binding site" evidence="3">
    <location>
        <position position="95"/>
    </location>
    <ligand>
        <name>Zn(2+)</name>
        <dbReference type="ChEBI" id="CHEBI:29105"/>
    </ligand>
</feature>
<evidence type="ECO:0000256" key="4">
    <source>
        <dbReference type="PIRSR" id="PIRSR036894-2"/>
    </source>
</evidence>
<feature type="active site" evidence="4">
    <location>
        <position position="189"/>
    </location>
</feature>
<feature type="binding site" evidence="3">
    <location>
        <position position="112"/>
    </location>
    <ligand>
        <name>Zn(2+)</name>
        <dbReference type="ChEBI" id="CHEBI:29105"/>
    </ligand>
</feature>
<evidence type="ECO:0000256" key="1">
    <source>
        <dbReference type="ARBA" id="ARBA00022723"/>
    </source>
</evidence>
<organism evidence="6 7">
    <name type="scientific">Thomasclavelia ramosa</name>
    <dbReference type="NCBI Taxonomy" id="1547"/>
    <lineage>
        <taxon>Bacteria</taxon>
        <taxon>Bacillati</taxon>
        <taxon>Bacillota</taxon>
        <taxon>Erysipelotrichia</taxon>
        <taxon>Erysipelotrichales</taxon>
        <taxon>Coprobacillaceae</taxon>
        <taxon>Thomasclavelia</taxon>
    </lineage>
</organism>
<dbReference type="InterPro" id="IPR051804">
    <property type="entry name" value="Carb_Metab_Reg_Kinase/Isom"/>
</dbReference>
<dbReference type="Proteomes" id="UP000261032">
    <property type="component" value="Unassembled WGS sequence"/>
</dbReference>
<dbReference type="InterPro" id="IPR014628">
    <property type="entry name" value="Man6P_isomerase_Firm_short"/>
</dbReference>
<dbReference type="InterPro" id="IPR011051">
    <property type="entry name" value="RmlC_Cupin_sf"/>
</dbReference>
<comment type="caution">
    <text evidence="6">The sequence shown here is derived from an EMBL/GenBank/DDBJ whole genome shotgun (WGS) entry which is preliminary data.</text>
</comment>
<keyword evidence="2 3" id="KW-0862">Zinc</keyword>
<name>A0A3E3EEP5_9FIRM</name>
<reference evidence="6 7" key="1">
    <citation type="submission" date="2018-08" db="EMBL/GenBank/DDBJ databases">
        <title>A genome reference for cultivated species of the human gut microbiota.</title>
        <authorList>
            <person name="Zou Y."/>
            <person name="Xue W."/>
            <person name="Luo G."/>
        </authorList>
    </citation>
    <scope>NUCLEOTIDE SEQUENCE [LARGE SCALE GENOMIC DNA]</scope>
    <source>
        <strain evidence="6 7">OM06-4</strain>
    </source>
</reference>
<gene>
    <name evidence="6" type="ORF">DXB93_09250</name>
</gene>
<dbReference type="RefSeq" id="WP_117581421.1">
    <property type="nucleotide sequence ID" value="NZ_CAXMZE010000001.1"/>
</dbReference>
<dbReference type="SUPFAM" id="SSF51182">
    <property type="entry name" value="RmlC-like cupins"/>
    <property type="match status" value="1"/>
</dbReference>
<evidence type="ECO:0000256" key="3">
    <source>
        <dbReference type="PIRSR" id="PIRSR036894-1"/>
    </source>
</evidence>
<dbReference type="InterPro" id="IPR014710">
    <property type="entry name" value="RmlC-like_jellyroll"/>
</dbReference>
<dbReference type="PANTHER" id="PTHR42742:SF3">
    <property type="entry name" value="FRUCTOKINASE"/>
    <property type="match status" value="1"/>
</dbReference>
<dbReference type="PANTHER" id="PTHR42742">
    <property type="entry name" value="TRANSCRIPTIONAL REPRESSOR MPRA"/>
    <property type="match status" value="1"/>
</dbReference>
<keyword evidence="6" id="KW-0413">Isomerase</keyword>
<sequence length="308" mass="35126">MGVLFFKPIPRLAIWGHTLVKDYFGYHDFPDGVGQAWSFSCQKGASNICETAPYQGKTLLELWQEHQELFGHPNEQFPVIISLVGPEDDLSIQVHPDVKAALKLGYQAGKNEAWYFIEAEPGARIVYGHNAKDEADLTHYIKEEQWDKLIRHLEVHPDDFVYLPAGLLHALKKGSVVYEIQQATDVTFRFYDYHRKDANGNERELHLKEAIECLSYDQKEMENKLTTVMTSLENGEKTVFIDNDSFTVTKLELTGENHYYHDNYQLATVVRGSGTVDGVPIKVGDNFLIPQGNKIVFDGHMTIMMTTR</sequence>
<feature type="binding site" evidence="3">
    <location>
        <position position="169"/>
    </location>
    <ligand>
        <name>Zn(2+)</name>
        <dbReference type="ChEBI" id="CHEBI:29105"/>
    </ligand>
</feature>
<dbReference type="AlphaFoldDB" id="A0A3E3EEP5"/>
<protein>
    <submittedName>
        <fullName evidence="6">Mannose-6-phosphate isomerase</fullName>
    </submittedName>
</protein>
<dbReference type="Pfam" id="PF20511">
    <property type="entry name" value="PMI_typeI_cat"/>
    <property type="match status" value="1"/>
</dbReference>
<evidence type="ECO:0000313" key="6">
    <source>
        <dbReference type="EMBL" id="RGD85132.1"/>
    </source>
</evidence>
<dbReference type="InterPro" id="IPR046457">
    <property type="entry name" value="PMI_typeI_cat"/>
</dbReference>
<accession>A0A3E3EEP5</accession>
<dbReference type="GO" id="GO:0005975">
    <property type="term" value="P:carbohydrate metabolic process"/>
    <property type="evidence" value="ECO:0007669"/>
    <property type="project" value="InterPro"/>
</dbReference>
<evidence type="ECO:0000256" key="2">
    <source>
        <dbReference type="ARBA" id="ARBA00022833"/>
    </source>
</evidence>
<dbReference type="Gene3D" id="2.60.120.10">
    <property type="entry name" value="Jelly Rolls"/>
    <property type="match status" value="2"/>
</dbReference>
<evidence type="ECO:0000313" key="7">
    <source>
        <dbReference type="Proteomes" id="UP000261032"/>
    </source>
</evidence>
<evidence type="ECO:0000259" key="5">
    <source>
        <dbReference type="Pfam" id="PF20511"/>
    </source>
</evidence>
<proteinExistence type="predicted"/>
<dbReference type="CDD" id="cd07010">
    <property type="entry name" value="cupin_PMI_type_I_N_bac"/>
    <property type="match status" value="1"/>
</dbReference>
<feature type="domain" description="Phosphomannose isomerase type I catalytic" evidence="5">
    <location>
        <begin position="14"/>
        <end position="111"/>
    </location>
</feature>
<keyword evidence="1 3" id="KW-0479">Metal-binding</keyword>
<dbReference type="PIRSF" id="PIRSF036894">
    <property type="entry name" value="PMI_Firm_short"/>
    <property type="match status" value="1"/>
</dbReference>
<dbReference type="EMBL" id="QUSL01000012">
    <property type="protein sequence ID" value="RGD85132.1"/>
    <property type="molecule type" value="Genomic_DNA"/>
</dbReference>
<comment type="cofactor">
    <cofactor evidence="3">
        <name>Zn(2+)</name>
        <dbReference type="ChEBI" id="CHEBI:29105"/>
    </cofactor>
    <text evidence="3">Binds 1 zinc ion per subunit.</text>
</comment>